<dbReference type="Proteomes" id="UP000078309">
    <property type="component" value="Unassembled WGS sequence"/>
</dbReference>
<reference evidence="1 2" key="1">
    <citation type="journal article" date="2017" name="J. Fish Dis.">
        <title>Comparative assessment of Vibrio virulence in marine fish larvae.</title>
        <authorList>
            <person name="Ronneseth A."/>
            <person name="Castillo D."/>
            <person name="D'Alvise P."/>
            <person name="Tonnesen O."/>
            <person name="Haugland G."/>
            <person name="Grotkjaer T."/>
            <person name="Engell-Sorensen K."/>
            <person name="Norremark L."/>
            <person name="Bergh O."/>
            <person name="Wergeland H.I."/>
            <person name="Gram L."/>
        </authorList>
    </citation>
    <scope>NUCLEOTIDE SEQUENCE [LARGE SCALE GENOMIC DNA]</scope>
    <source>
        <strain evidence="1 2">90-11-286</strain>
    </source>
</reference>
<comment type="caution">
    <text evidence="1">The sequence shown here is derived from an EMBL/GenBank/DDBJ whole genome shotgun (WGS) entry which is preliminary data.</text>
</comment>
<sequence length="255" mass="29100">MRQHYFVDWAFGIKGAIENVVRERYPSDLRTWPLLQAFDFENYRLDEQYAFIVLKDKLSGIPAGPDTSEEVTFSVPSLPPKVGDIPIWQHSIRQNLNLRPEDFVFVIPIRDSGVNNAAEDYKLFSADEQFFWSKQINYVISNYKAHLEQTMSNSQPTNVTYNVNGMNSRVNINSTDQSVNYVVENNDTLFEQVRELVRSIENEEDREVILASVDEMQNSQGTVGFVPSYQKFLSSIADHITVFTPVLGALAGLMA</sequence>
<proteinExistence type="predicted"/>
<evidence type="ECO:0000313" key="2">
    <source>
        <dbReference type="Proteomes" id="UP000078309"/>
    </source>
</evidence>
<evidence type="ECO:0000313" key="1">
    <source>
        <dbReference type="EMBL" id="MBT2920487.1"/>
    </source>
</evidence>
<dbReference type="EMBL" id="JAHGUI010000097">
    <property type="protein sequence ID" value="MBT2920487.1"/>
    <property type="molecule type" value="Genomic_DNA"/>
</dbReference>
<dbReference type="AlphaFoldDB" id="A0ABD4QZ40"/>
<gene>
    <name evidence="1" type="ORF">PL14_17595</name>
</gene>
<accession>A0ABD4QZ40</accession>
<dbReference type="RefSeq" id="WP_064626876.1">
    <property type="nucleotide sequence ID" value="NZ_CP022102.1"/>
</dbReference>
<name>A0ABD4QZ40_VIBAN</name>
<organism evidence="1 2">
    <name type="scientific">Vibrio anguillarum</name>
    <name type="common">Listonella anguillarum</name>
    <dbReference type="NCBI Taxonomy" id="55601"/>
    <lineage>
        <taxon>Bacteria</taxon>
        <taxon>Pseudomonadati</taxon>
        <taxon>Pseudomonadota</taxon>
        <taxon>Gammaproteobacteria</taxon>
        <taxon>Vibrionales</taxon>
        <taxon>Vibrionaceae</taxon>
        <taxon>Vibrio</taxon>
    </lineage>
</organism>
<protein>
    <submittedName>
        <fullName evidence="1">Uncharacterized protein</fullName>
    </submittedName>
</protein>